<feature type="compositionally biased region" description="Polar residues" evidence="1">
    <location>
        <begin position="820"/>
        <end position="832"/>
    </location>
</feature>
<dbReference type="PANTHER" id="PTHR13179">
    <property type="entry name" value="DEP DOMAIN CONTAINING PROTEIN 5"/>
    <property type="match status" value="1"/>
</dbReference>
<protein>
    <recommendedName>
        <fullName evidence="2">Vacuolar membrane-associated protein Iml1 N-terminal domain-containing protein</fullName>
    </recommendedName>
</protein>
<dbReference type="GO" id="GO:1904262">
    <property type="term" value="P:negative regulation of TORC1 signaling"/>
    <property type="evidence" value="ECO:0007669"/>
    <property type="project" value="TreeGrafter"/>
</dbReference>
<dbReference type="InParanoid" id="A0A077ZQS2"/>
<dbReference type="EMBL" id="CCKQ01000704">
    <property type="protein sequence ID" value="CDW71794.1"/>
    <property type="molecule type" value="Genomic_DNA"/>
</dbReference>
<organism evidence="3 4">
    <name type="scientific">Stylonychia lemnae</name>
    <name type="common">Ciliate</name>
    <dbReference type="NCBI Taxonomy" id="5949"/>
    <lineage>
        <taxon>Eukaryota</taxon>
        <taxon>Sar</taxon>
        <taxon>Alveolata</taxon>
        <taxon>Ciliophora</taxon>
        <taxon>Intramacronucleata</taxon>
        <taxon>Spirotrichea</taxon>
        <taxon>Stichotrichia</taxon>
        <taxon>Sporadotrichida</taxon>
        <taxon>Oxytrichidae</taxon>
        <taxon>Stylonychinae</taxon>
        <taxon>Stylonychia</taxon>
    </lineage>
</organism>
<evidence type="ECO:0000313" key="3">
    <source>
        <dbReference type="EMBL" id="CDW71794.1"/>
    </source>
</evidence>
<dbReference type="GO" id="GO:1990130">
    <property type="term" value="C:GATOR1 complex"/>
    <property type="evidence" value="ECO:0007669"/>
    <property type="project" value="TreeGrafter"/>
</dbReference>
<proteinExistence type="predicted"/>
<feature type="domain" description="Vacuolar membrane-associated protein Iml1 N-terminal" evidence="2">
    <location>
        <begin position="217"/>
        <end position="532"/>
    </location>
</feature>
<dbReference type="Proteomes" id="UP000039865">
    <property type="component" value="Unassembled WGS sequence"/>
</dbReference>
<evidence type="ECO:0000256" key="1">
    <source>
        <dbReference type="SAM" id="MobiDB-lite"/>
    </source>
</evidence>
<reference evidence="3 4" key="1">
    <citation type="submission" date="2014-06" db="EMBL/GenBank/DDBJ databases">
        <authorList>
            <person name="Swart Estienne"/>
        </authorList>
    </citation>
    <scope>NUCLEOTIDE SEQUENCE [LARGE SCALE GENOMIC DNA]</scope>
    <source>
        <strain evidence="3 4">130c</strain>
    </source>
</reference>
<dbReference type="GO" id="GO:0005096">
    <property type="term" value="F:GTPase activator activity"/>
    <property type="evidence" value="ECO:0007669"/>
    <property type="project" value="InterPro"/>
</dbReference>
<dbReference type="InterPro" id="IPR048255">
    <property type="entry name" value="IML1_N"/>
</dbReference>
<gene>
    <name evidence="3" type="primary">Contig8376.g8934</name>
    <name evidence="3" type="ORF">STYLEM_743</name>
</gene>
<sequence>MWKTQGNQAQTGKISKWKQKLVNQPEGEAAAPRKAGQSGQTIENMVFSLQYHNNDYSEEEILFNQALNYRYKTSSGEYQEMPLKEGDFIEISFASLTQANAQVNNQMMMNQSQQSIQVNHPHSSSNLNPNAINNQMGNQIFKRIIFKLTKDSFKAQKNDQNQACKMRIIQENNEINELGASQNQAKLEHSMNQKISSIDEFEYLPQLPLESYIVERVEISLRDQYVSRRDMWYILNSLDGKTLYKYKNFEYCGIRFRVRGLFNKEGQEILNGVIKTTQSKFQFLTRSCQIYILVELSEDMYSFDENGFINYEKCLQFIKSYFERCQKISATHEITIVIFSRLFYPQVTNQEELRFHLSEYYKSEEMLTDDQIDELGAFQISKHTKIFQDVFMKVGLFELGRNNWDKILGNLQRYFHYYPSMINWKKDCPQHVKDLMQEVNENHYLIECKLGNAEKMNILEAINLALFNLNNEEEDQNLKTTGQQLMIITGGTGQYRVNADIVEPTKSRVLLGGVPIQIISLNKKPAYKTPLLINCCTYKNPFKTKTQGVLIKNGFAGGHQIIESPTSIGSKQFIEKLNGSFQESPQTQSKQNNNYPAYFFPYWIDIVYLYSTKLFETHFQCLANPFNAIYKVQKLTSNIKFKPHSNYQFLNDINKMEQKLIEKLQKSNQGHHQLDYSKVKNAIKEEAQTNEDEMNEDLKEIQSKVITINQDEYILKQATFIKERGQDLSRYFDDQELNEQLDQFRFSSIETVNQYDAISYGQKSNDLDDITEEEQSNIQGFSMNINQSLSDRKLFDDLLPRRDQTEGNQSNQLAAIRDSNGLNNFSNESKGSGRNILIQGSKDLRFTQVPVLMSPRGTHIPQNHHLSYESVDKSMTNDLKFNPFLLKQEDESHNVQAKAKRNYQQVQGFKNMKQSQNIQQIQSNLSKESANKNRWKHYPKVQQYNFYSDFNDKDVDTLVKMGQIQQLEHIMDGFWKNICECKLLPLTTDFFPHESQLRNKNKYHYELSQASVVSRKGGLIQNFEQYFTEYICLRLTQNFQLINNESLCYVDFKKLWNSDVKMGICSKYDVLKQPQDQNYMMNTYTKMDREDTNAIKSADFKYLLFNYHTSKFQVKISQESRLFNFKSLANLGEVLNDFKNALSVCIKMPQQHFVIFHMNNNNSWQGGQQLSMRQMMKNQAQSLNAQNSNQSPNMGSFNQSSMVGSSFQLFQGGKFDTNMTLPTLQNEGSMSLVRLESMQQDDLIKSVQPSDYNQRFNEVEDQQYNEEIEKEHFLNLKNQLFDLLTKNKNSKFNNYHNMNSINLIEIQKGNLKGENKSHKHATTAYIEDESNTKVVGAYFLQHDTKYQLESCFHLVSLILYFKVICRLFLGYLQAGHKYLKGQIISKGKQKPATSKQFLFQVSSTRSNSILLKLLLYSRKAKKLRVL</sequence>
<evidence type="ECO:0000259" key="2">
    <source>
        <dbReference type="Pfam" id="PF12257"/>
    </source>
</evidence>
<dbReference type="Pfam" id="PF12257">
    <property type="entry name" value="IML1"/>
    <property type="match status" value="1"/>
</dbReference>
<dbReference type="GO" id="GO:0010508">
    <property type="term" value="P:positive regulation of autophagy"/>
    <property type="evidence" value="ECO:0007669"/>
    <property type="project" value="TreeGrafter"/>
</dbReference>
<name>A0A077ZQS2_STYLE</name>
<keyword evidence="4" id="KW-1185">Reference proteome</keyword>
<dbReference type="OrthoDB" id="39497at2759"/>
<dbReference type="PANTHER" id="PTHR13179:SF8">
    <property type="entry name" value="GATOR COMPLEX PROTEIN DEPDC5"/>
    <property type="match status" value="1"/>
</dbReference>
<accession>A0A077ZQS2</accession>
<feature type="region of interest" description="Disordered" evidence="1">
    <location>
        <begin position="802"/>
        <end position="834"/>
    </location>
</feature>
<dbReference type="InterPro" id="IPR027244">
    <property type="entry name" value="IML1"/>
</dbReference>
<evidence type="ECO:0000313" key="4">
    <source>
        <dbReference type="Proteomes" id="UP000039865"/>
    </source>
</evidence>